<dbReference type="InterPro" id="IPR018640">
    <property type="entry name" value="DUF2063"/>
</dbReference>
<keyword evidence="2" id="KW-0238">DNA-binding</keyword>
<sequence>MRLNEWQREVERYLLGNQSTPDAALAASLLGSAALSAEQGLAIYHNAYRARLLEALQGDYAAIHAWLGDDDFERLGRDYLDAHPSAHFSLRWLGANLAGFIEQHLVAEQAAPLAELARLEWAFTLAFDAHDAELLRAEHLAHLAAQDWPLLRVALQPSVQWLTLQHNSLELWRALKHEQAFPGSHALEHAETCLIWREQLVTRYRSLDPAQAQALQAMACEGLNFAELCDSLQELGEQAPVQAARWLHQWLSDGLLVKAT</sequence>
<evidence type="ECO:0000259" key="1">
    <source>
        <dbReference type="Pfam" id="PF09836"/>
    </source>
</evidence>
<dbReference type="Pfam" id="PF09836">
    <property type="entry name" value="DUF2063"/>
    <property type="match status" value="1"/>
</dbReference>
<accession>A0A653B3X5</accession>
<protein>
    <submittedName>
        <fullName evidence="2">Putative DNA-binding domain-containing protein</fullName>
    </submittedName>
</protein>
<dbReference type="OrthoDB" id="343356at2"/>
<dbReference type="GO" id="GO:0003677">
    <property type="term" value="F:DNA binding"/>
    <property type="evidence" value="ECO:0007669"/>
    <property type="project" value="UniProtKB-KW"/>
</dbReference>
<evidence type="ECO:0000313" key="2">
    <source>
        <dbReference type="EMBL" id="VDN63305.1"/>
    </source>
</evidence>
<dbReference type="Gene3D" id="1.10.150.690">
    <property type="entry name" value="DUF2063"/>
    <property type="match status" value="1"/>
</dbReference>
<reference evidence="2" key="1">
    <citation type="submission" date="2018-11" db="EMBL/GenBank/DDBJ databases">
        <authorList>
            <consortium name="Genoscope - CEA"/>
            <person name="William W."/>
        </authorList>
    </citation>
    <scope>NUCLEOTIDE SEQUENCE [LARGE SCALE GENOMIC DNA]</scope>
    <source>
        <strain evidence="2">T9AD</strain>
    </source>
</reference>
<name>A0A653B3X5_ECTOL</name>
<gene>
    <name evidence="2" type="ORF">POT9AD_2330</name>
</gene>
<proteinExistence type="predicted"/>
<dbReference type="AlphaFoldDB" id="A0A653B3X5"/>
<organism evidence="2">
    <name type="scientific">Ectopseudomonas oleovorans</name>
    <name type="common">Pseudomonas oleovorans</name>
    <dbReference type="NCBI Taxonomy" id="301"/>
    <lineage>
        <taxon>Bacteria</taxon>
        <taxon>Pseudomonadati</taxon>
        <taxon>Pseudomonadota</taxon>
        <taxon>Gammaproteobacteria</taxon>
        <taxon>Pseudomonadales</taxon>
        <taxon>Pseudomonadaceae</taxon>
        <taxon>Ectopseudomonas</taxon>
    </lineage>
</organism>
<dbReference type="EMBL" id="LR130779">
    <property type="protein sequence ID" value="VDN63305.1"/>
    <property type="molecule type" value="Genomic_DNA"/>
</dbReference>
<dbReference type="InterPro" id="IPR044922">
    <property type="entry name" value="DUF2063_N_sf"/>
</dbReference>
<feature type="domain" description="Putative DNA-binding" evidence="1">
    <location>
        <begin position="6"/>
        <end position="101"/>
    </location>
</feature>